<feature type="compositionally biased region" description="Basic and acidic residues" evidence="1">
    <location>
        <begin position="1"/>
        <end position="17"/>
    </location>
</feature>
<accession>A0ABW1CGZ4</accession>
<name>A0ABW1CGZ4_9ACTN</name>
<dbReference type="Proteomes" id="UP001596058">
    <property type="component" value="Unassembled WGS sequence"/>
</dbReference>
<reference evidence="3" key="1">
    <citation type="journal article" date="2019" name="Int. J. Syst. Evol. Microbiol.">
        <title>The Global Catalogue of Microorganisms (GCM) 10K type strain sequencing project: providing services to taxonomists for standard genome sequencing and annotation.</title>
        <authorList>
            <consortium name="The Broad Institute Genomics Platform"/>
            <consortium name="The Broad Institute Genome Sequencing Center for Infectious Disease"/>
            <person name="Wu L."/>
            <person name="Ma J."/>
        </authorList>
    </citation>
    <scope>NUCLEOTIDE SEQUENCE [LARGE SCALE GENOMIC DNA]</scope>
    <source>
        <strain evidence="3">CCUG 53903</strain>
    </source>
</reference>
<feature type="region of interest" description="Disordered" evidence="1">
    <location>
        <begin position="1"/>
        <end position="22"/>
    </location>
</feature>
<proteinExistence type="predicted"/>
<gene>
    <name evidence="2" type="ORF">ACFPZ3_08650</name>
</gene>
<evidence type="ECO:0000256" key="1">
    <source>
        <dbReference type="SAM" id="MobiDB-lite"/>
    </source>
</evidence>
<keyword evidence="3" id="KW-1185">Reference proteome</keyword>
<dbReference type="RefSeq" id="WP_379513445.1">
    <property type="nucleotide sequence ID" value="NZ_JBHSPA010000011.1"/>
</dbReference>
<comment type="caution">
    <text evidence="2">The sequence shown here is derived from an EMBL/GenBank/DDBJ whole genome shotgun (WGS) entry which is preliminary data.</text>
</comment>
<protein>
    <submittedName>
        <fullName evidence="2">Uncharacterized protein</fullName>
    </submittedName>
</protein>
<organism evidence="2 3">
    <name type="scientific">Nonomuraea insulae</name>
    <dbReference type="NCBI Taxonomy" id="1616787"/>
    <lineage>
        <taxon>Bacteria</taxon>
        <taxon>Bacillati</taxon>
        <taxon>Actinomycetota</taxon>
        <taxon>Actinomycetes</taxon>
        <taxon>Streptosporangiales</taxon>
        <taxon>Streptosporangiaceae</taxon>
        <taxon>Nonomuraea</taxon>
    </lineage>
</organism>
<evidence type="ECO:0000313" key="3">
    <source>
        <dbReference type="Proteomes" id="UP001596058"/>
    </source>
</evidence>
<evidence type="ECO:0000313" key="2">
    <source>
        <dbReference type="EMBL" id="MFC5823915.1"/>
    </source>
</evidence>
<dbReference type="EMBL" id="JBHSPA010000011">
    <property type="protein sequence ID" value="MFC5823915.1"/>
    <property type="molecule type" value="Genomic_DNA"/>
</dbReference>
<sequence length="56" mass="6478">MAERASEEHEGDLHWYDLPDDEAEEDFTTMDIEPGRVPTWKERAFGWARGVTAVAR</sequence>